<name>A0A4R2NQ31_9BACL</name>
<protein>
    <submittedName>
        <fullName evidence="3">PBP4 family serine-type D-alanyl-D-alanine carboxypeptidase</fullName>
    </submittedName>
</protein>
<dbReference type="NCBIfam" id="TIGR00666">
    <property type="entry name" value="PBP4"/>
    <property type="match status" value="2"/>
</dbReference>
<keyword evidence="4" id="KW-1185">Reference proteome</keyword>
<dbReference type="Gene3D" id="3.50.80.20">
    <property type="entry name" value="D-Ala-D-Ala carboxypeptidase C, peptidase S13"/>
    <property type="match status" value="2"/>
</dbReference>
<comment type="similarity">
    <text evidence="1">Belongs to the peptidase S13 family.</text>
</comment>
<gene>
    <name evidence="3" type="ORF">EV207_1324</name>
</gene>
<proteinExistence type="inferred from homology"/>
<evidence type="ECO:0000256" key="2">
    <source>
        <dbReference type="ARBA" id="ARBA00022801"/>
    </source>
</evidence>
<dbReference type="Pfam" id="PF02113">
    <property type="entry name" value="Peptidase_S13"/>
    <property type="match status" value="2"/>
</dbReference>
<dbReference type="Gene3D" id="3.40.710.10">
    <property type="entry name" value="DD-peptidase/beta-lactamase superfamily"/>
    <property type="match status" value="3"/>
</dbReference>
<dbReference type="PANTHER" id="PTHR30023:SF0">
    <property type="entry name" value="PENICILLIN-SENSITIVE CARBOXYPEPTIDASE A"/>
    <property type="match status" value="1"/>
</dbReference>
<dbReference type="InterPro" id="IPR000667">
    <property type="entry name" value="Peptidase_S13"/>
</dbReference>
<sequence>MRTTIRSALIPLIMLSLVFQLLIGPSFAKAQANDLLEDNLNQLLLQLEHNENSKGIQAGVVVYNLTKDKLLYSHNPEKTFIPASTLKLFVASTALDTLKPGYQFKTQMDIKGKLTKDGTLHGDLIVKGYGDPSLSKSDLQQMIQQLKKRTGIKKIQGDILVDESYFDNVRLGKAWMWDDEPWYYSAQISALSLNENVVDLTVMAKDNQIGANPDVSVSPMNDYVKIENDVKVVEGSKNDVSFNRPRTENFITIKGTIGKDSKPEEESMTMEDPALFAGNVVKQLIQKNGISLSGKSTVKKTAATIQKPDVTHYSKPLSELITHLNKESDNFYAEMFLKTVGKVVNKDGSFDAGVQAVSKLLKKAGLEGDYRQVDGSGLSRLNFIPPDSMLTFLRYIKGQSYWPIIESSLPIAGVDGTLENRMENTPAANNLHAKTGSMSGVNNMVGLVRAANGDQLAFVILMNGIYKSKYARDFQDNVGVLLANYPNLQTPETNYEPNKQTYPLSDKIDPILNDNHLKGVTAGVVIQSMDKNKTLYARNRDKLLTPGSVVKIWPTIAGLNYLGPNFRYGTDLYVSKKPNRGGVLHGDLILKGSGDPSLTTEDLENLVKTLKQKGIKQIKGDIIVDESDFDTQHYPLGWTWDHEDDPDFPQISALSVNHGTVAVNITPGKRAGKPPVISLEPRTDDVRIVNKAKTGASGDKETLNVERVRGENTIVISGQLPLNKKNKKVRVSIEDPALYAGYVLKSRLKEAGIHVHPHSKIRTDPVPENAIKEDSLHSEPLAELIKTMNKENDNFYAEMLTKTIGKFQEDGAKGGSTNGGVGMIYDWLENHHLNTTFDLYDGSGVTRYNQISASHLNATLAAIKDNHDFYHSLPDLHVDGARKVKGITENIESIGSWTGYVTGKSGEQYAVTILMNGWARNEAVMEDIEKKILAELE</sequence>
<organism evidence="3 4">
    <name type="scientific">Scopulibacillus darangshiensis</name>
    <dbReference type="NCBI Taxonomy" id="442528"/>
    <lineage>
        <taxon>Bacteria</taxon>
        <taxon>Bacillati</taxon>
        <taxon>Bacillota</taxon>
        <taxon>Bacilli</taxon>
        <taxon>Bacillales</taxon>
        <taxon>Sporolactobacillaceae</taxon>
        <taxon>Scopulibacillus</taxon>
    </lineage>
</organism>
<evidence type="ECO:0000313" key="4">
    <source>
        <dbReference type="Proteomes" id="UP000295416"/>
    </source>
</evidence>
<dbReference type="PANTHER" id="PTHR30023">
    <property type="entry name" value="D-ALANYL-D-ALANINE CARBOXYPEPTIDASE"/>
    <property type="match status" value="1"/>
</dbReference>
<dbReference type="SUPFAM" id="SSF56601">
    <property type="entry name" value="beta-lactamase/transpeptidase-like"/>
    <property type="match status" value="2"/>
</dbReference>
<keyword evidence="3" id="KW-0645">Protease</keyword>
<dbReference type="PRINTS" id="PR00922">
    <property type="entry name" value="DADACBPTASE3"/>
</dbReference>
<reference evidence="3 4" key="1">
    <citation type="submission" date="2019-03" db="EMBL/GenBank/DDBJ databases">
        <title>Genomic Encyclopedia of Type Strains, Phase IV (KMG-IV): sequencing the most valuable type-strain genomes for metagenomic binning, comparative biology and taxonomic classification.</title>
        <authorList>
            <person name="Goeker M."/>
        </authorList>
    </citation>
    <scope>NUCLEOTIDE SEQUENCE [LARGE SCALE GENOMIC DNA]</scope>
    <source>
        <strain evidence="3 4">DSM 19377</strain>
    </source>
</reference>
<dbReference type="GO" id="GO:0000270">
    <property type="term" value="P:peptidoglycan metabolic process"/>
    <property type="evidence" value="ECO:0007669"/>
    <property type="project" value="TreeGrafter"/>
</dbReference>
<dbReference type="InterPro" id="IPR012338">
    <property type="entry name" value="Beta-lactam/transpept-like"/>
</dbReference>
<dbReference type="Proteomes" id="UP000295416">
    <property type="component" value="Unassembled WGS sequence"/>
</dbReference>
<dbReference type="EMBL" id="SLXK01000032">
    <property type="protein sequence ID" value="TCP23405.1"/>
    <property type="molecule type" value="Genomic_DNA"/>
</dbReference>
<evidence type="ECO:0000313" key="3">
    <source>
        <dbReference type="EMBL" id="TCP23405.1"/>
    </source>
</evidence>
<dbReference type="GO" id="GO:0004185">
    <property type="term" value="F:serine-type carboxypeptidase activity"/>
    <property type="evidence" value="ECO:0007669"/>
    <property type="project" value="InterPro"/>
</dbReference>
<keyword evidence="2" id="KW-0378">Hydrolase</keyword>
<evidence type="ECO:0000256" key="1">
    <source>
        <dbReference type="ARBA" id="ARBA00006096"/>
    </source>
</evidence>
<accession>A0A4R2NQ31</accession>
<dbReference type="AlphaFoldDB" id="A0A4R2NQ31"/>
<dbReference type="GO" id="GO:0006508">
    <property type="term" value="P:proteolysis"/>
    <property type="evidence" value="ECO:0007669"/>
    <property type="project" value="InterPro"/>
</dbReference>
<dbReference type="RefSeq" id="WP_165886991.1">
    <property type="nucleotide sequence ID" value="NZ_SLXK01000032.1"/>
</dbReference>
<keyword evidence="3" id="KW-0121">Carboxypeptidase</keyword>
<comment type="caution">
    <text evidence="3">The sequence shown here is derived from an EMBL/GenBank/DDBJ whole genome shotgun (WGS) entry which is preliminary data.</text>
</comment>